<evidence type="ECO:0000256" key="2">
    <source>
        <dbReference type="ARBA" id="ARBA00022553"/>
    </source>
</evidence>
<dbReference type="EMBL" id="KZ994961">
    <property type="protein sequence ID" value="RKO91665.1"/>
    <property type="molecule type" value="Genomic_DNA"/>
</dbReference>
<dbReference type="GO" id="GO:0005096">
    <property type="term" value="F:GTPase activator activity"/>
    <property type="evidence" value="ECO:0007669"/>
    <property type="project" value="UniProtKB-KW"/>
</dbReference>
<evidence type="ECO:0000259" key="5">
    <source>
        <dbReference type="PROSITE" id="PS50018"/>
    </source>
</evidence>
<keyword evidence="7" id="KW-1185">Reference proteome</keyword>
<feature type="compositionally biased region" description="Pro residues" evidence="3">
    <location>
        <begin position="228"/>
        <end position="245"/>
    </location>
</feature>
<dbReference type="Gene3D" id="3.40.525.10">
    <property type="entry name" value="CRAL-TRIO lipid binding domain"/>
    <property type="match status" value="1"/>
</dbReference>
<feature type="transmembrane region" description="Helical" evidence="4">
    <location>
        <begin position="977"/>
        <end position="1002"/>
    </location>
</feature>
<dbReference type="PANTHER" id="PTHR10194">
    <property type="entry name" value="RAS GTPASE-ACTIVATING PROTEINS"/>
    <property type="match status" value="1"/>
</dbReference>
<feature type="non-terminal residue" evidence="6">
    <location>
        <position position="1"/>
    </location>
</feature>
<keyword evidence="4" id="KW-1133">Transmembrane helix</keyword>
<evidence type="ECO:0000256" key="3">
    <source>
        <dbReference type="SAM" id="MobiDB-lite"/>
    </source>
</evidence>
<dbReference type="InterPro" id="IPR039360">
    <property type="entry name" value="Ras_GTPase"/>
</dbReference>
<keyword evidence="4" id="KW-0472">Membrane</keyword>
<dbReference type="SMART" id="SM00323">
    <property type="entry name" value="RasGAP"/>
    <property type="match status" value="1"/>
</dbReference>
<dbReference type="SUPFAM" id="SSF48350">
    <property type="entry name" value="GTPase activation domain, GAP"/>
    <property type="match status" value="1"/>
</dbReference>
<keyword evidence="4" id="KW-0812">Transmembrane</keyword>
<dbReference type="SUPFAM" id="SSF48371">
    <property type="entry name" value="ARM repeat"/>
    <property type="match status" value="1"/>
</dbReference>
<dbReference type="PROSITE" id="PS50018">
    <property type="entry name" value="RAS_GTPASE_ACTIV_2"/>
    <property type="match status" value="1"/>
</dbReference>
<evidence type="ECO:0000313" key="7">
    <source>
        <dbReference type="Proteomes" id="UP000269721"/>
    </source>
</evidence>
<feature type="region of interest" description="Disordered" evidence="3">
    <location>
        <begin position="220"/>
        <end position="248"/>
    </location>
</feature>
<evidence type="ECO:0000256" key="4">
    <source>
        <dbReference type="SAM" id="Phobius"/>
    </source>
</evidence>
<proteinExistence type="predicted"/>
<dbReference type="PANTHER" id="PTHR10194:SF142">
    <property type="entry name" value="NEUROFIBROMIN"/>
    <property type="match status" value="1"/>
</dbReference>
<keyword evidence="1" id="KW-0343">GTPase activation</keyword>
<feature type="compositionally biased region" description="Low complexity" evidence="3">
    <location>
        <begin position="1276"/>
        <end position="1301"/>
    </location>
</feature>
<feature type="compositionally biased region" description="Low complexity" evidence="3">
    <location>
        <begin position="1219"/>
        <end position="1252"/>
    </location>
</feature>
<keyword evidence="2" id="KW-0597">Phosphoprotein</keyword>
<dbReference type="InterPro" id="IPR023152">
    <property type="entry name" value="RasGAP_CS"/>
</dbReference>
<dbReference type="Pfam" id="PF00616">
    <property type="entry name" value="RasGAP"/>
    <property type="match status" value="1"/>
</dbReference>
<evidence type="ECO:0000256" key="1">
    <source>
        <dbReference type="ARBA" id="ARBA00022468"/>
    </source>
</evidence>
<dbReference type="InterPro" id="IPR016024">
    <property type="entry name" value="ARM-type_fold"/>
</dbReference>
<feature type="region of interest" description="Disordered" evidence="3">
    <location>
        <begin position="1084"/>
        <end position="1120"/>
    </location>
</feature>
<dbReference type="Pfam" id="PF13716">
    <property type="entry name" value="CRAL_TRIO_2"/>
    <property type="match status" value="1"/>
</dbReference>
<dbReference type="OrthoDB" id="28245at2759"/>
<dbReference type="Proteomes" id="UP000269721">
    <property type="component" value="Unassembled WGS sequence"/>
</dbReference>
<accession>A0A4P9WI55</accession>
<dbReference type="InterPro" id="IPR001936">
    <property type="entry name" value="RasGAP_dom"/>
</dbReference>
<gene>
    <name evidence="6" type="ORF">BDK51DRAFT_19343</name>
</gene>
<reference evidence="7" key="1">
    <citation type="journal article" date="2018" name="Nat. Microbiol.">
        <title>Leveraging single-cell genomics to expand the fungal tree of life.</title>
        <authorList>
            <person name="Ahrendt S.R."/>
            <person name="Quandt C.A."/>
            <person name="Ciobanu D."/>
            <person name="Clum A."/>
            <person name="Salamov A."/>
            <person name="Andreopoulos B."/>
            <person name="Cheng J.F."/>
            <person name="Woyke T."/>
            <person name="Pelin A."/>
            <person name="Henrissat B."/>
            <person name="Reynolds N.K."/>
            <person name="Benny G.L."/>
            <person name="Smith M.E."/>
            <person name="James T.Y."/>
            <person name="Grigoriev I.V."/>
        </authorList>
    </citation>
    <scope>NUCLEOTIDE SEQUENCE [LARGE SCALE GENOMIC DNA]</scope>
</reference>
<dbReference type="InterPro" id="IPR036865">
    <property type="entry name" value="CRAL-TRIO_dom_sf"/>
</dbReference>
<dbReference type="SUPFAM" id="SSF52087">
    <property type="entry name" value="CRAL/TRIO domain"/>
    <property type="match status" value="1"/>
</dbReference>
<dbReference type="CDD" id="cd00170">
    <property type="entry name" value="SEC14"/>
    <property type="match status" value="1"/>
</dbReference>
<evidence type="ECO:0000313" key="6">
    <source>
        <dbReference type="EMBL" id="RKO91665.1"/>
    </source>
</evidence>
<sequence length="1357" mass="146942">SADTPANLFRRNSMATRLLTLYAKSRGEEYLRLTLQPLLLELVERCPPMSFEVDPIKLTPRDDPAANLRNLKLVAQGFLDSIIGNASRVPRGFREACALIFRVVGGKFPEARVTAVGGFVFLRFFCPAIVAPESHNLVAPSAQSKELRRGLVLITKVVQNLANNVLFGIKESFMAGLNDFLRDNIGRVHGFLRDISVGGCVGFDDPRPEIGITDVDMMRLHHSSTPPTTAPPAPPAAPAPAPPSSLEPAMTRKKAFAKLSTLLAQLGPAPEVSRLELAMNRSESVAPGNHPRSNSSGGGVVASQMFLEFMARVEGRAGSAKAAEALKERKCFFEGGVSKERRPVLYYISRRVIPDAMDMELVIYFILLKLKPHMTKPFDLVVDATQFSGENEWPLDWLQRFEKLLPVDVGANFHTLFIYNANTVLRKYAKRASRLFGSKIAKRTLFLASLQEFGEHISASDLRLPKSTIALERDVTSVFSPAFRLSTYRQQVPVVLRITPETLHIREAIVQAIRAAKARFLLSRPSNVGADRRHLRPSDVPGTLLNMALLNLGSDDANLRLASYNLLCALGSSFEFDVVNQLLTAKGLCIPSNNQDFVISISRRLAETEHALTLEFLLESIIGFSRSNKELKHFCLEYMTPWIPNLALFARPAPLMIESTMFPLIQSRIWSTLGKVEELVPTVLDAFLQTAIESGLGSQQNEVLANTVITLASVNVHLVSGKIISRLRRAINCTSTDCTASLVDHPAWGEISVLIRFVLMLSFNDRLNVCTFLPELFHIVSMLVGIGTPILRSSVHGITINIVQTLCTRGELDDASLSSLRLLLADLSDPKMCAQWTSNTSSLAFLFTSEALSGEVARHVPLGSLEAIVNTLLEVMSNGAADPELSATWMSRWMSLIASTAFQYNPSIQPRAFVALGCLARNDVDDDLLYQILIALRGALTLFEDNESHLIVSIIMSLCSIVGGLPKDSRYLPSMFWLAMGLIQIGHVPIFHSALSLLLIVLRTLDAHGCFLKDGVAAALMRARKPIEEAAARLDLAVGIQFTTDFAFAASANLLKGLKHASTKTATTAVLSALLEITTKHSRFGASGGASRPDATDAAEPSSPAIDPILPPTRVGRDRPPRLRKVLDRLDLPDSSASMLAVSLMVTMLENADYETEVLFIYAFLAEAAVAIPDVFAVIYDSLLPRMTIVLATSQTLPVMEAVQTILKTMVAASPPAVPSSGHSPTASPGHSPPSTSHRRSAPPSSSTAYSSSPPPLPPPLVMGQGPAHVSNVPHFSSSPIQSSPLSSFPSPSMGSPYSSFGGSGGSHPTAREKFATLTDLGFSGLPGCGSFQSVPRGAKVRLASSACALVDAVVGL</sequence>
<dbReference type="Gene3D" id="1.10.506.10">
    <property type="entry name" value="GTPase Activation - p120gap, domain 1"/>
    <property type="match status" value="2"/>
</dbReference>
<dbReference type="PROSITE" id="PS00509">
    <property type="entry name" value="RAS_GTPASE_ACTIV_1"/>
    <property type="match status" value="1"/>
</dbReference>
<name>A0A4P9WI55_9FUNG</name>
<protein>
    <recommendedName>
        <fullName evidence="5">Ras-GAP domain-containing protein</fullName>
    </recommendedName>
</protein>
<feature type="region of interest" description="Disordered" evidence="3">
    <location>
        <begin position="1214"/>
        <end position="1310"/>
    </location>
</feature>
<dbReference type="InterPro" id="IPR001251">
    <property type="entry name" value="CRAL-TRIO_dom"/>
</dbReference>
<feature type="domain" description="Ras-GAP" evidence="5">
    <location>
        <begin position="1"/>
        <end position="163"/>
    </location>
</feature>
<organism evidence="6 7">
    <name type="scientific">Blyttiomyces helicus</name>
    <dbReference type="NCBI Taxonomy" id="388810"/>
    <lineage>
        <taxon>Eukaryota</taxon>
        <taxon>Fungi</taxon>
        <taxon>Fungi incertae sedis</taxon>
        <taxon>Chytridiomycota</taxon>
        <taxon>Chytridiomycota incertae sedis</taxon>
        <taxon>Chytridiomycetes</taxon>
        <taxon>Chytridiomycetes incertae sedis</taxon>
        <taxon>Blyttiomyces</taxon>
    </lineage>
</organism>
<dbReference type="InterPro" id="IPR008936">
    <property type="entry name" value="Rho_GTPase_activation_prot"/>
</dbReference>